<reference evidence="1 2" key="1">
    <citation type="submission" date="2024-02" db="EMBL/GenBank/DDBJ databases">
        <authorList>
            <person name="Chen Y."/>
            <person name="Shah S."/>
            <person name="Dougan E. K."/>
            <person name="Thang M."/>
            <person name="Chan C."/>
        </authorList>
    </citation>
    <scope>NUCLEOTIDE SEQUENCE [LARGE SCALE GENOMIC DNA]</scope>
</reference>
<keyword evidence="2" id="KW-1185">Reference proteome</keyword>
<protein>
    <submittedName>
        <fullName evidence="1">Uncharacterized protein</fullName>
    </submittedName>
</protein>
<accession>A0ABP0MU10</accession>
<sequence length="112" mass="12369">MVAGPLLDPCRSEALRSGLLRELKVLRGREWTSTGTELGCQSARAMQDAEARQLAATEPMLCFACTHGWRTIPTPAVKKSKVPICAKQEKQAQQGMRKLQIFLVVSFAAPWN</sequence>
<organism evidence="1 2">
    <name type="scientific">Durusdinium trenchii</name>
    <dbReference type="NCBI Taxonomy" id="1381693"/>
    <lineage>
        <taxon>Eukaryota</taxon>
        <taxon>Sar</taxon>
        <taxon>Alveolata</taxon>
        <taxon>Dinophyceae</taxon>
        <taxon>Suessiales</taxon>
        <taxon>Symbiodiniaceae</taxon>
        <taxon>Durusdinium</taxon>
    </lineage>
</organism>
<comment type="caution">
    <text evidence="1">The sequence shown here is derived from an EMBL/GenBank/DDBJ whole genome shotgun (WGS) entry which is preliminary data.</text>
</comment>
<proteinExistence type="predicted"/>
<name>A0ABP0MU10_9DINO</name>
<evidence type="ECO:0000313" key="1">
    <source>
        <dbReference type="EMBL" id="CAK9054975.1"/>
    </source>
</evidence>
<evidence type="ECO:0000313" key="2">
    <source>
        <dbReference type="Proteomes" id="UP001642484"/>
    </source>
</evidence>
<dbReference type="Proteomes" id="UP001642484">
    <property type="component" value="Unassembled WGS sequence"/>
</dbReference>
<gene>
    <name evidence="1" type="ORF">CCMP2556_LOCUS27417</name>
</gene>
<dbReference type="EMBL" id="CAXAMN010019779">
    <property type="protein sequence ID" value="CAK9054975.1"/>
    <property type="molecule type" value="Genomic_DNA"/>
</dbReference>